<dbReference type="SUPFAM" id="SSF55331">
    <property type="entry name" value="Tautomerase/MIF"/>
    <property type="match status" value="1"/>
</dbReference>
<evidence type="ECO:0000313" key="2">
    <source>
        <dbReference type="Proteomes" id="UP000572863"/>
    </source>
</evidence>
<dbReference type="Pfam" id="PF14552">
    <property type="entry name" value="Tautomerase_2"/>
    <property type="match status" value="1"/>
</dbReference>
<evidence type="ECO:0000313" key="1">
    <source>
        <dbReference type="EMBL" id="NWD96504.1"/>
    </source>
</evidence>
<name>A0ABX2QXG1_9PSED</name>
<keyword evidence="2" id="KW-1185">Reference proteome</keyword>
<dbReference type="InterPro" id="IPR014347">
    <property type="entry name" value="Tautomerase/MIF_sf"/>
</dbReference>
<reference evidence="1 2" key="1">
    <citation type="submission" date="2020-04" db="EMBL/GenBank/DDBJ databases">
        <title>Molecular characterization of pseudomonads from Agaricus bisporus reveal novel blotch 2 pathogens in Western Europe.</title>
        <authorList>
            <person name="Taparia T."/>
            <person name="Krijger M."/>
            <person name="Haynes E."/>
            <person name="Elpinstone J.G."/>
            <person name="Noble R."/>
            <person name="Van Der Wolf J."/>
        </authorList>
    </citation>
    <scope>NUCLEOTIDE SEQUENCE [LARGE SCALE GENOMIC DNA]</scope>
    <source>
        <strain evidence="1 2">P7774</strain>
    </source>
</reference>
<accession>A0ABX2QXG1</accession>
<comment type="caution">
    <text evidence="1">The sequence shown here is derived from an EMBL/GenBank/DDBJ whole genome shotgun (WGS) entry which is preliminary data.</text>
</comment>
<gene>
    <name evidence="1" type="ORF">HX871_18950</name>
</gene>
<dbReference type="RefSeq" id="WP_016977329.1">
    <property type="nucleotide sequence ID" value="NZ_JACAQM010000007.1"/>
</dbReference>
<dbReference type="Proteomes" id="UP000572863">
    <property type="component" value="Unassembled WGS sequence"/>
</dbReference>
<dbReference type="EMBL" id="JACARY010000040">
    <property type="protein sequence ID" value="NWD96504.1"/>
    <property type="molecule type" value="Genomic_DNA"/>
</dbReference>
<protein>
    <submittedName>
        <fullName evidence="1">Tautomerase family protein</fullName>
    </submittedName>
</protein>
<dbReference type="Gene3D" id="3.30.429.10">
    <property type="entry name" value="Macrophage Migration Inhibitory Factor"/>
    <property type="match status" value="1"/>
</dbReference>
<dbReference type="PANTHER" id="PTHR38460">
    <property type="entry name" value="TAUTOMERASE YOLI-RELATED"/>
    <property type="match status" value="1"/>
</dbReference>
<dbReference type="InterPro" id="IPR037479">
    <property type="entry name" value="Tauto_MSAD"/>
</dbReference>
<proteinExistence type="predicted"/>
<sequence>MPLALIESCRTRTDDEVAHLLQAVYEAQLAAFNVPPSDRQSRYVEHSPKWVLTPPDSSDNFILITIQMFPGRSAIAKQVFYQEILKRLGALGIHEVDVFIGLHESPVENWCIRNGRPAP</sequence>
<dbReference type="PANTHER" id="PTHR38460:SF1">
    <property type="entry name" value="TAUTOMERASE YOLI-RELATED"/>
    <property type="match status" value="1"/>
</dbReference>
<organism evidence="1 2">
    <name type="scientific">Pseudomonas reactans</name>
    <dbReference type="NCBI Taxonomy" id="117680"/>
    <lineage>
        <taxon>Bacteria</taxon>
        <taxon>Pseudomonadati</taxon>
        <taxon>Pseudomonadota</taxon>
        <taxon>Gammaproteobacteria</taxon>
        <taxon>Pseudomonadales</taxon>
        <taxon>Pseudomonadaceae</taxon>
        <taxon>Pseudomonas</taxon>
    </lineage>
</organism>